<dbReference type="InterPro" id="IPR032495">
    <property type="entry name" value="Phage_TTP_11"/>
</dbReference>
<evidence type="ECO:0000313" key="1">
    <source>
        <dbReference type="EMBL" id="CAB4121511.1"/>
    </source>
</evidence>
<reference evidence="1" key="1">
    <citation type="submission" date="2020-04" db="EMBL/GenBank/DDBJ databases">
        <authorList>
            <person name="Chiriac C."/>
            <person name="Salcher M."/>
            <person name="Ghai R."/>
            <person name="Kavagutti S V."/>
        </authorList>
    </citation>
    <scope>NUCLEOTIDE SEQUENCE</scope>
</reference>
<sequence length="140" mass="14619">MTSTAIAAQGTTFSIDTAVSGGPTYTAVNNIKTFSGFDGASSEIDVTNLSSSAKEYRLGLEDNGQFTLELDRDFSDAGQTALLAARDSQSGKSFKLLLSNGENAIFTGYVKKFSMAGGVDQIVKGSVDIRISGSVIWAAV</sequence>
<protein>
    <submittedName>
        <fullName evidence="1">Uncharacterized protein</fullName>
    </submittedName>
</protein>
<dbReference type="Gene3D" id="4.10.410.40">
    <property type="match status" value="1"/>
</dbReference>
<gene>
    <name evidence="1" type="ORF">UFOVP14_15</name>
</gene>
<name>A0A6J5KIW3_9CAUD</name>
<accession>A0A6J5KIW3</accession>
<organism evidence="1">
    <name type="scientific">uncultured Caudovirales phage</name>
    <dbReference type="NCBI Taxonomy" id="2100421"/>
    <lineage>
        <taxon>Viruses</taxon>
        <taxon>Duplodnaviria</taxon>
        <taxon>Heunggongvirae</taxon>
        <taxon>Uroviricota</taxon>
        <taxon>Caudoviricetes</taxon>
        <taxon>Peduoviridae</taxon>
        <taxon>Maltschvirus</taxon>
        <taxon>Maltschvirus maltsch</taxon>
    </lineage>
</organism>
<dbReference type="Pfam" id="PF16460">
    <property type="entry name" value="Phage_TTP_11"/>
    <property type="match status" value="1"/>
</dbReference>
<proteinExistence type="predicted"/>
<dbReference type="EMBL" id="LR796151">
    <property type="protein sequence ID" value="CAB4121511.1"/>
    <property type="molecule type" value="Genomic_DNA"/>
</dbReference>